<sequence length="180" mass="18869">MSDIRALIRDVLAEEIAAIRAELLGAAGSREERVRVDDARGLTEFALSVLRRAADPGFAAALQEGRLIFVPAGAPTLAAAGPAMPMAAYAPASPSVPVSSPPLSSLPLSQAQPVQQQASVLVTTVPSAVPQVTKSLITERDITGLGSDTTRLRIGRQSRLTPLAADEARRRGIRIERSAT</sequence>
<proteinExistence type="predicted"/>
<evidence type="ECO:0000313" key="2">
    <source>
        <dbReference type="Proteomes" id="UP001230207"/>
    </source>
</evidence>
<protein>
    <submittedName>
        <fullName evidence="1">Uncharacterized protein</fullName>
    </submittedName>
</protein>
<dbReference type="Proteomes" id="UP001230207">
    <property type="component" value="Unassembled WGS sequence"/>
</dbReference>
<accession>A0ABU0BTX1</accession>
<name>A0ABU0BTX1_9HYPH</name>
<comment type="caution">
    <text evidence="1">The sequence shown here is derived from an EMBL/GenBank/DDBJ whole genome shotgun (WGS) entry which is preliminary data.</text>
</comment>
<gene>
    <name evidence="1" type="ORF">QO002_002440</name>
</gene>
<dbReference type="RefSeq" id="WP_307229939.1">
    <property type="nucleotide sequence ID" value="NZ_JAUSVF010000001.1"/>
</dbReference>
<keyword evidence="2" id="KW-1185">Reference proteome</keyword>
<evidence type="ECO:0000313" key="1">
    <source>
        <dbReference type="EMBL" id="MDQ0320302.1"/>
    </source>
</evidence>
<dbReference type="EMBL" id="JAUSVF010000001">
    <property type="protein sequence ID" value="MDQ0320302.1"/>
    <property type="molecule type" value="Genomic_DNA"/>
</dbReference>
<reference evidence="1 2" key="1">
    <citation type="submission" date="2023-07" db="EMBL/GenBank/DDBJ databases">
        <title>Genomic Encyclopedia of Type Strains, Phase IV (KMG-IV): sequencing the most valuable type-strain genomes for metagenomic binning, comparative biology and taxonomic classification.</title>
        <authorList>
            <person name="Goeker M."/>
        </authorList>
    </citation>
    <scope>NUCLEOTIDE SEQUENCE [LARGE SCALE GENOMIC DNA]</scope>
    <source>
        <strain evidence="1 2">DSM 1112</strain>
    </source>
</reference>
<organism evidence="1 2">
    <name type="scientific">Pararhizobium capsulatum DSM 1112</name>
    <dbReference type="NCBI Taxonomy" id="1121113"/>
    <lineage>
        <taxon>Bacteria</taxon>
        <taxon>Pseudomonadati</taxon>
        <taxon>Pseudomonadota</taxon>
        <taxon>Alphaproteobacteria</taxon>
        <taxon>Hyphomicrobiales</taxon>
        <taxon>Rhizobiaceae</taxon>
        <taxon>Rhizobium/Agrobacterium group</taxon>
        <taxon>Pararhizobium</taxon>
    </lineage>
</organism>